<dbReference type="Proteomes" id="UP000423396">
    <property type="component" value="Chromosome"/>
</dbReference>
<organism evidence="1 2">
    <name type="scientific">Stygiolobus azoricus</name>
    <dbReference type="NCBI Taxonomy" id="41675"/>
    <lineage>
        <taxon>Archaea</taxon>
        <taxon>Thermoproteota</taxon>
        <taxon>Thermoprotei</taxon>
        <taxon>Sulfolobales</taxon>
        <taxon>Sulfolobaceae</taxon>
        <taxon>Stygiolobus</taxon>
    </lineage>
</organism>
<protein>
    <submittedName>
        <fullName evidence="1">Uncharacterized protein</fullName>
    </submittedName>
</protein>
<dbReference type="RefSeq" id="WP_156006283.1">
    <property type="nucleotide sequence ID" value="NZ_CP045483.1"/>
</dbReference>
<name>A0A650CP45_9CREN</name>
<evidence type="ECO:0000313" key="1">
    <source>
        <dbReference type="EMBL" id="QGR19475.1"/>
    </source>
</evidence>
<gene>
    <name evidence="1" type="ORF">D1868_05400</name>
</gene>
<keyword evidence="2" id="KW-1185">Reference proteome</keyword>
<reference evidence="1 2" key="1">
    <citation type="submission" date="2019-10" db="EMBL/GenBank/DDBJ databases">
        <title>Genome Sequences from Six Type Strain Members of the Archaeal Family Sulfolobaceae: Acidianus ambivalens, Acidianus infernus, Metallosphaera prunae, Stygiolobus azoricus, Sulfolobus metallicus, and Sulfurisphaera ohwakuensis.</title>
        <authorList>
            <person name="Counts J.A."/>
            <person name="Kelly R.M."/>
        </authorList>
    </citation>
    <scope>NUCLEOTIDE SEQUENCE [LARGE SCALE GENOMIC DNA]</scope>
    <source>
        <strain evidence="1 2">FC6</strain>
    </source>
</reference>
<proteinExistence type="predicted"/>
<dbReference type="GeneID" id="42798484"/>
<accession>A0A650CP45</accession>
<sequence length="132" mass="15641">MNRVVEKFLRAEESVIFLSTDEISLNDLYDDIPIGVRVVLMNNKNGRKRIMDLGLLSFILKNCENGRYFVERYLDLTRSLDDIEEEFKVFTELEYLALCPDDKIKMLDKDLQSVLQKLKTYLTRRIKKNNEL</sequence>
<dbReference type="OrthoDB" id="37141at2157"/>
<dbReference type="EMBL" id="CP045483">
    <property type="protein sequence ID" value="QGR19475.1"/>
    <property type="molecule type" value="Genomic_DNA"/>
</dbReference>
<evidence type="ECO:0000313" key="2">
    <source>
        <dbReference type="Proteomes" id="UP000423396"/>
    </source>
</evidence>
<dbReference type="KEGG" id="sazo:D1868_05400"/>
<dbReference type="AlphaFoldDB" id="A0A650CP45"/>